<organism evidence="2 3">
    <name type="scientific">Exidia glandulosa HHB12029</name>
    <dbReference type="NCBI Taxonomy" id="1314781"/>
    <lineage>
        <taxon>Eukaryota</taxon>
        <taxon>Fungi</taxon>
        <taxon>Dikarya</taxon>
        <taxon>Basidiomycota</taxon>
        <taxon>Agaricomycotina</taxon>
        <taxon>Agaricomycetes</taxon>
        <taxon>Auriculariales</taxon>
        <taxon>Exidiaceae</taxon>
        <taxon>Exidia</taxon>
    </lineage>
</organism>
<name>A0A165EH81_EXIGL</name>
<accession>A0A165EH81</accession>
<dbReference type="AlphaFoldDB" id="A0A165EH81"/>
<sequence length="515" mass="58558">MKPRSTLTRPASGGQLHALRIRVAHLLRQRRLRHILFLLIVLLLLAGSLPVHGFLRNGRLELFFDWLGYLARSSLPDSMSRAYRRSFTRPAARIPRLLLSRSLVGIDPTYASAELDDDKRENGGYNYTIEPASGLSPSSAYANLVVSDPAPDVLAALPQYRGEHCLSTYPLSVCPFPGLCSPPADELERGLPCAVWGTGKAESIHRYEVAPRELAHARDLEQVLDWDAPGRWVGDLWHPYNSGAAKQQGRTFHYFTPDEMHACLRGKRIVVQGDSMLRQFFSRIISYSRLQPTSCEHIFNWGTAMYNVFSNGSDSFEPACPDRKCVFPDEALYTVIFDWHDEYSPEGNIARWKAMEADIVVQGTVYWIGSDIDLVDIRNSLRNLAGSEWNGQFSWFLSPEKTIDWYDQYDWRNGQMRELFAELRANGARMNLLPVDRLARVNNGRRIVRDRRPVTSGYDDVHFKCGFTDSDYPNPLKPGLQHVKAPMDWDARDVFNLNILQLWLNGICDPSPVSL</sequence>
<keyword evidence="1" id="KW-0472">Membrane</keyword>
<dbReference type="EMBL" id="KV426140">
    <property type="protein sequence ID" value="KZV86927.1"/>
    <property type="molecule type" value="Genomic_DNA"/>
</dbReference>
<feature type="transmembrane region" description="Helical" evidence="1">
    <location>
        <begin position="35"/>
        <end position="55"/>
    </location>
</feature>
<dbReference type="OrthoDB" id="3188148at2759"/>
<evidence type="ECO:0000256" key="1">
    <source>
        <dbReference type="SAM" id="Phobius"/>
    </source>
</evidence>
<gene>
    <name evidence="2" type="ORF">EXIGLDRAFT_774131</name>
</gene>
<dbReference type="InParanoid" id="A0A165EH81"/>
<keyword evidence="1" id="KW-1133">Transmembrane helix</keyword>
<evidence type="ECO:0000313" key="2">
    <source>
        <dbReference type="EMBL" id="KZV86927.1"/>
    </source>
</evidence>
<keyword evidence="1" id="KW-0812">Transmembrane</keyword>
<evidence type="ECO:0000313" key="3">
    <source>
        <dbReference type="Proteomes" id="UP000077266"/>
    </source>
</evidence>
<keyword evidence="3" id="KW-1185">Reference proteome</keyword>
<dbReference type="Proteomes" id="UP000077266">
    <property type="component" value="Unassembled WGS sequence"/>
</dbReference>
<proteinExistence type="predicted"/>
<reference evidence="2 3" key="1">
    <citation type="journal article" date="2016" name="Mol. Biol. Evol.">
        <title>Comparative Genomics of Early-Diverging Mushroom-Forming Fungi Provides Insights into the Origins of Lignocellulose Decay Capabilities.</title>
        <authorList>
            <person name="Nagy L.G."/>
            <person name="Riley R."/>
            <person name="Tritt A."/>
            <person name="Adam C."/>
            <person name="Daum C."/>
            <person name="Floudas D."/>
            <person name="Sun H."/>
            <person name="Yadav J.S."/>
            <person name="Pangilinan J."/>
            <person name="Larsson K.H."/>
            <person name="Matsuura K."/>
            <person name="Barry K."/>
            <person name="Labutti K."/>
            <person name="Kuo R."/>
            <person name="Ohm R.A."/>
            <person name="Bhattacharya S.S."/>
            <person name="Shirouzu T."/>
            <person name="Yoshinaga Y."/>
            <person name="Martin F.M."/>
            <person name="Grigoriev I.V."/>
            <person name="Hibbett D.S."/>
        </authorList>
    </citation>
    <scope>NUCLEOTIDE SEQUENCE [LARGE SCALE GENOMIC DNA]</scope>
    <source>
        <strain evidence="2 3">HHB12029</strain>
    </source>
</reference>
<protein>
    <submittedName>
        <fullName evidence="2">Uncharacterized protein</fullName>
    </submittedName>
</protein>